<reference evidence="1" key="2">
    <citation type="submission" date="2025-09" db="UniProtKB">
        <authorList>
            <consortium name="Ensembl"/>
        </authorList>
    </citation>
    <scope>IDENTIFICATION</scope>
</reference>
<evidence type="ECO:0000313" key="1">
    <source>
        <dbReference type="Ensembl" id="ENSPCEP00000000408.1"/>
    </source>
</evidence>
<sequence length="149" mass="15949">MLSPGPLTPDAVLQLTPDAVLWLTPDAVLRLTPDAVLRLTPDAVLQLTPDAVLQLTPDAVLWLTPDALLVLKVSHLAISIENNIINASLNPDSVTPCPHALPFGGHARLPQCPPRQGGHWCSPGVALSRLRATPGLHWLNSTLESRIKP</sequence>
<name>A0A8C8R5T0_9SAUR</name>
<dbReference type="Proteomes" id="UP000694393">
    <property type="component" value="Unplaced"/>
</dbReference>
<reference evidence="1" key="1">
    <citation type="submission" date="2025-08" db="UniProtKB">
        <authorList>
            <consortium name="Ensembl"/>
        </authorList>
    </citation>
    <scope>IDENTIFICATION</scope>
</reference>
<evidence type="ECO:0000313" key="2">
    <source>
        <dbReference type="Proteomes" id="UP000694393"/>
    </source>
</evidence>
<organism evidence="1 2">
    <name type="scientific">Pelusios castaneus</name>
    <name type="common">West African mud turtle</name>
    <dbReference type="NCBI Taxonomy" id="367368"/>
    <lineage>
        <taxon>Eukaryota</taxon>
        <taxon>Metazoa</taxon>
        <taxon>Chordata</taxon>
        <taxon>Craniata</taxon>
        <taxon>Vertebrata</taxon>
        <taxon>Euteleostomi</taxon>
        <taxon>Archelosauria</taxon>
        <taxon>Testudinata</taxon>
        <taxon>Testudines</taxon>
        <taxon>Pleurodira</taxon>
        <taxon>Pelomedusidae</taxon>
        <taxon>Pelusios</taxon>
    </lineage>
</organism>
<dbReference type="AlphaFoldDB" id="A0A8C8R5T0"/>
<proteinExistence type="predicted"/>
<dbReference type="Ensembl" id="ENSPCET00000000418.1">
    <property type="protein sequence ID" value="ENSPCEP00000000408.1"/>
    <property type="gene ID" value="ENSPCEG00000000356.1"/>
</dbReference>
<accession>A0A8C8R5T0</accession>
<protein>
    <submittedName>
        <fullName evidence="1">Uncharacterized protein</fullName>
    </submittedName>
</protein>
<keyword evidence="2" id="KW-1185">Reference proteome</keyword>